<organism evidence="2 3">
    <name type="scientific">Eimeria brunetti</name>
    <dbReference type="NCBI Taxonomy" id="51314"/>
    <lineage>
        <taxon>Eukaryota</taxon>
        <taxon>Sar</taxon>
        <taxon>Alveolata</taxon>
        <taxon>Apicomplexa</taxon>
        <taxon>Conoidasida</taxon>
        <taxon>Coccidia</taxon>
        <taxon>Eucoccidiorida</taxon>
        <taxon>Eimeriorina</taxon>
        <taxon>Eimeriidae</taxon>
        <taxon>Eimeria</taxon>
    </lineage>
</organism>
<keyword evidence="1" id="KW-0472">Membrane</keyword>
<dbReference type="EMBL" id="HG713026">
    <property type="protein sequence ID" value="CDJ51845.1"/>
    <property type="molecule type" value="Genomic_DNA"/>
</dbReference>
<proteinExistence type="predicted"/>
<evidence type="ECO:0000256" key="1">
    <source>
        <dbReference type="SAM" id="Phobius"/>
    </source>
</evidence>
<dbReference type="AlphaFoldDB" id="U6LVM0"/>
<dbReference type="Proteomes" id="UP000030750">
    <property type="component" value="Unassembled WGS sequence"/>
</dbReference>
<reference evidence="2" key="2">
    <citation type="submission" date="2013-10" db="EMBL/GenBank/DDBJ databases">
        <authorList>
            <person name="Aslett M."/>
        </authorList>
    </citation>
    <scope>NUCLEOTIDE SEQUENCE [LARGE SCALE GENOMIC DNA]</scope>
    <source>
        <strain evidence="2">Houghton</strain>
    </source>
</reference>
<accession>U6LVM0</accession>
<keyword evidence="1" id="KW-1133">Transmembrane helix</keyword>
<dbReference type="OrthoDB" id="347199at2759"/>
<keyword evidence="3" id="KW-1185">Reference proteome</keyword>
<gene>
    <name evidence="2" type="ORF">EBH_0044990</name>
</gene>
<protein>
    <recommendedName>
        <fullName evidence="4">Transmembrane protein</fullName>
    </recommendedName>
</protein>
<evidence type="ECO:0008006" key="4">
    <source>
        <dbReference type="Google" id="ProtNLM"/>
    </source>
</evidence>
<dbReference type="VEuPathDB" id="ToxoDB:EBH_0044990"/>
<name>U6LVM0_9EIME</name>
<reference evidence="2" key="1">
    <citation type="submission" date="2013-10" db="EMBL/GenBank/DDBJ databases">
        <title>Genomic analysis of the causative agents of coccidiosis in chickens.</title>
        <authorList>
            <person name="Reid A.J."/>
            <person name="Blake D."/>
            <person name="Billington K."/>
            <person name="Browne H."/>
            <person name="Dunn M."/>
            <person name="Hung S."/>
            <person name="Kawahara F."/>
            <person name="Miranda-Saavedra D."/>
            <person name="Mourier T."/>
            <person name="Nagra H."/>
            <person name="Otto T.D."/>
            <person name="Rawlings N."/>
            <person name="Sanchez A."/>
            <person name="Sanders M."/>
            <person name="Subramaniam C."/>
            <person name="Tay Y."/>
            <person name="Dear P."/>
            <person name="Doerig C."/>
            <person name="Gruber A."/>
            <person name="Parkinson J."/>
            <person name="Shirley M."/>
            <person name="Wan K.L."/>
            <person name="Berriman M."/>
            <person name="Tomley F."/>
            <person name="Pain A."/>
        </authorList>
    </citation>
    <scope>NUCLEOTIDE SEQUENCE [LARGE SCALE GENOMIC DNA]</scope>
    <source>
        <strain evidence="2">Houghton</strain>
    </source>
</reference>
<feature type="transmembrane region" description="Helical" evidence="1">
    <location>
        <begin position="20"/>
        <end position="44"/>
    </location>
</feature>
<evidence type="ECO:0000313" key="3">
    <source>
        <dbReference type="Proteomes" id="UP000030750"/>
    </source>
</evidence>
<sequence>MIFPRSLETVGTTAVNCRNIIQSFLLLVAIFFLGGRGGALATLLPRFSEGASPAPLQPHHALGIVRPQLRTPVATRSCSTHLIQLEPRLVPSFLSWWTSSAPEFTEASLAGEWDIHGKLQDSTDERGDSCVSAADAAVEALSRAVGPKEAATLSRVLEALQSGKPLSLSLAANRVATLSTPYKFSLGNSFSVAGIWQLRRRPFLPTVLEVELAFPEDAPEVILILQAPVKSGTWLKQVPQLGRGEASLSFSPFFPWKSHRLRAVEIKPHGKNPSVDTLLQ</sequence>
<keyword evidence="1" id="KW-0812">Transmembrane</keyword>
<evidence type="ECO:0000313" key="2">
    <source>
        <dbReference type="EMBL" id="CDJ51845.1"/>
    </source>
</evidence>